<organism evidence="1 2">
    <name type="scientific">Tetrasphaera phage TJE1</name>
    <dbReference type="NCBI Taxonomy" id="981335"/>
    <lineage>
        <taxon>Viruses</taxon>
        <taxon>Duplodnaviria</taxon>
        <taxon>Heunggongvirae</taxon>
        <taxon>Uroviricota</taxon>
        <taxon>Caudoviricetes</taxon>
        <taxon>Tijeunavirus</taxon>
        <taxon>Tijeunavirus TJE1</taxon>
    </lineage>
</organism>
<sequence length="195" mass="22285">MSIWDNLWLDAHFKKLKPGLYLILGGAGSGKTTLGKKIGSRFGYEVHSVDSYFIGDGEYRVKFLVNKQTHGVAPLIDASNQASWWDWDRLWSDFMQWATEAKPIFLEGALLGPVAFHPSVKTVFLYHHEPGERLKRILERDAAKRTTAEICARFLITEYSERLYMESISKVIEKKGVPLVWHPSTGRAFLPMEVK</sequence>
<evidence type="ECO:0000313" key="1">
    <source>
        <dbReference type="EMBL" id="ADX42530.1"/>
    </source>
</evidence>
<keyword evidence="1" id="KW-0808">Transferase</keyword>
<dbReference type="Gene3D" id="3.40.50.300">
    <property type="entry name" value="P-loop containing nucleotide triphosphate hydrolases"/>
    <property type="match status" value="1"/>
</dbReference>
<keyword evidence="1" id="KW-0418">Kinase</keyword>
<dbReference type="GO" id="GO:0016301">
    <property type="term" value="F:kinase activity"/>
    <property type="evidence" value="ECO:0007669"/>
    <property type="project" value="UniProtKB-KW"/>
</dbReference>
<dbReference type="EMBL" id="HQ225832">
    <property type="protein sequence ID" value="ADX42530.1"/>
    <property type="molecule type" value="Genomic_DNA"/>
</dbReference>
<dbReference type="RefSeq" id="YP_007237922.1">
    <property type="nucleotide sequence ID" value="NC_019930.1"/>
</dbReference>
<proteinExistence type="predicted"/>
<name>G4W942_9CAUD</name>
<dbReference type="GeneID" id="14297436"/>
<reference evidence="1 2" key="1">
    <citation type="journal article" date="2012" name="Virus Genes">
        <title>Isolation and complete genome sequence of a bacteriophage lysing Tetrasphaera jenkinsii, a filamentous bacteria responsible for bulking in activated sludge.</title>
        <authorList>
            <person name="Petrovski S."/>
            <person name="Tillett D."/>
            <person name="Seviour R.J."/>
        </authorList>
    </citation>
    <scope>NUCLEOTIDE SEQUENCE [LARGE SCALE GENOMIC DNA]</scope>
</reference>
<dbReference type="SUPFAM" id="SSF52540">
    <property type="entry name" value="P-loop containing nucleoside triphosphate hydrolases"/>
    <property type="match status" value="1"/>
</dbReference>
<dbReference type="KEGG" id="vg:14297436"/>
<keyword evidence="2" id="KW-1185">Reference proteome</keyword>
<protein>
    <submittedName>
        <fullName evidence="1">Nucleotide kinase</fullName>
    </submittedName>
</protein>
<evidence type="ECO:0000313" key="2">
    <source>
        <dbReference type="Proteomes" id="UP000002653"/>
    </source>
</evidence>
<dbReference type="Proteomes" id="UP000002653">
    <property type="component" value="Segment"/>
</dbReference>
<dbReference type="InterPro" id="IPR027417">
    <property type="entry name" value="P-loop_NTPase"/>
</dbReference>
<accession>G4W942</accession>